<evidence type="ECO:0000256" key="5">
    <source>
        <dbReference type="ARBA" id="ARBA00022801"/>
    </source>
</evidence>
<evidence type="ECO:0000256" key="4">
    <source>
        <dbReference type="ARBA" id="ARBA00022670"/>
    </source>
</evidence>
<dbReference type="Pfam" id="PF02897">
    <property type="entry name" value="Peptidase_S9_N"/>
    <property type="match status" value="1"/>
</dbReference>
<dbReference type="PANTHER" id="PTHR42881">
    <property type="entry name" value="PROLYL ENDOPEPTIDASE"/>
    <property type="match status" value="1"/>
</dbReference>
<dbReference type="EMBL" id="CP003379">
    <property type="protein sequence ID" value="AFL86886.1"/>
    <property type="molecule type" value="Genomic_DNA"/>
</dbReference>
<evidence type="ECO:0000259" key="7">
    <source>
        <dbReference type="Pfam" id="PF00326"/>
    </source>
</evidence>
<gene>
    <name evidence="9" type="ordered locus">Terro_0546</name>
</gene>
<dbReference type="InterPro" id="IPR029058">
    <property type="entry name" value="AB_hydrolase_fold"/>
</dbReference>
<dbReference type="InterPro" id="IPR051167">
    <property type="entry name" value="Prolyl_oligopep/macrocyclase"/>
</dbReference>
<evidence type="ECO:0000313" key="9">
    <source>
        <dbReference type="EMBL" id="AFL86886.1"/>
    </source>
</evidence>
<reference evidence="9 10" key="1">
    <citation type="submission" date="2012-06" db="EMBL/GenBank/DDBJ databases">
        <title>Complete genome of Terriglobus roseus DSM 18391.</title>
        <authorList>
            <consortium name="US DOE Joint Genome Institute (JGI-PGF)"/>
            <person name="Lucas S."/>
            <person name="Copeland A."/>
            <person name="Lapidus A."/>
            <person name="Glavina del Rio T."/>
            <person name="Dalin E."/>
            <person name="Tice H."/>
            <person name="Bruce D."/>
            <person name="Goodwin L."/>
            <person name="Pitluck S."/>
            <person name="Peters L."/>
            <person name="Mikhailova N."/>
            <person name="Munk A.C.C."/>
            <person name="Kyrpides N."/>
            <person name="Mavromatis K."/>
            <person name="Ivanova N."/>
            <person name="Brettin T."/>
            <person name="Detter J.C."/>
            <person name="Han C."/>
            <person name="Larimer F."/>
            <person name="Land M."/>
            <person name="Hauser L."/>
            <person name="Markowitz V."/>
            <person name="Cheng J.-F."/>
            <person name="Hugenholtz P."/>
            <person name="Woyke T."/>
            <person name="Wu D."/>
            <person name="Brambilla E."/>
            <person name="Klenk H.-P."/>
            <person name="Eisen J.A."/>
        </authorList>
    </citation>
    <scope>NUCLEOTIDE SEQUENCE [LARGE SCALE GENOMIC DNA]</scope>
    <source>
        <strain evidence="10">DSM 18391 / NRRL B-41598 / KBS 63</strain>
    </source>
</reference>
<comment type="catalytic activity">
    <reaction evidence="1">
        <text>Hydrolysis of Pro-|-Xaa &gt;&gt; Ala-|-Xaa in oligopeptides.</text>
        <dbReference type="EC" id="3.4.21.26"/>
    </reaction>
</comment>
<dbReference type="EC" id="3.4.21.26" evidence="3"/>
<dbReference type="FunFam" id="2.130.10.120:FF:000001">
    <property type="entry name" value="Prolyl endopeptidase"/>
    <property type="match status" value="1"/>
</dbReference>
<evidence type="ECO:0000259" key="8">
    <source>
        <dbReference type="Pfam" id="PF02897"/>
    </source>
</evidence>
<proteinExistence type="inferred from homology"/>
<dbReference type="PRINTS" id="PR00862">
    <property type="entry name" value="PROLIGOPTASE"/>
</dbReference>
<dbReference type="RefSeq" id="WP_014784455.1">
    <property type="nucleotide sequence ID" value="NC_018014.1"/>
</dbReference>
<protein>
    <recommendedName>
        <fullName evidence="3">prolyl oligopeptidase</fullName>
        <ecNumber evidence="3">3.4.21.26</ecNumber>
    </recommendedName>
</protein>
<feature type="domain" description="Peptidase S9A N-terminal" evidence="8">
    <location>
        <begin position="40"/>
        <end position="440"/>
    </location>
</feature>
<evidence type="ECO:0000256" key="3">
    <source>
        <dbReference type="ARBA" id="ARBA00011897"/>
    </source>
</evidence>
<dbReference type="GO" id="GO:0006508">
    <property type="term" value="P:proteolysis"/>
    <property type="evidence" value="ECO:0007669"/>
    <property type="project" value="UniProtKB-KW"/>
</dbReference>
<dbReference type="HOGENOM" id="CLU_011290_1_1_0"/>
<dbReference type="Proteomes" id="UP000006056">
    <property type="component" value="Chromosome"/>
</dbReference>
<dbReference type="OrthoDB" id="9801421at2"/>
<dbReference type="SUPFAM" id="SSF50993">
    <property type="entry name" value="Peptidase/esterase 'gauge' domain"/>
    <property type="match status" value="1"/>
</dbReference>
<dbReference type="GO" id="GO:0070012">
    <property type="term" value="F:oligopeptidase activity"/>
    <property type="evidence" value="ECO:0007669"/>
    <property type="project" value="TreeGrafter"/>
</dbReference>
<dbReference type="InterPro" id="IPR023302">
    <property type="entry name" value="Pept_S9A_N"/>
</dbReference>
<dbReference type="PANTHER" id="PTHR42881:SF2">
    <property type="entry name" value="PROLYL ENDOPEPTIDASE"/>
    <property type="match status" value="1"/>
</dbReference>
<evidence type="ECO:0000256" key="1">
    <source>
        <dbReference type="ARBA" id="ARBA00001070"/>
    </source>
</evidence>
<dbReference type="InterPro" id="IPR002470">
    <property type="entry name" value="Peptidase_S9A"/>
</dbReference>
<organism evidence="9 10">
    <name type="scientific">Terriglobus roseus (strain DSM 18391 / NRRL B-41598 / KBS 63)</name>
    <dbReference type="NCBI Taxonomy" id="926566"/>
    <lineage>
        <taxon>Bacteria</taxon>
        <taxon>Pseudomonadati</taxon>
        <taxon>Acidobacteriota</taxon>
        <taxon>Terriglobia</taxon>
        <taxon>Terriglobales</taxon>
        <taxon>Acidobacteriaceae</taxon>
        <taxon>Terriglobus</taxon>
    </lineage>
</organism>
<name>I3ZCB8_TERRK</name>
<dbReference type="Pfam" id="PF00326">
    <property type="entry name" value="Peptidase_S9"/>
    <property type="match status" value="1"/>
</dbReference>
<evidence type="ECO:0000256" key="2">
    <source>
        <dbReference type="ARBA" id="ARBA00005228"/>
    </source>
</evidence>
<dbReference type="InterPro" id="IPR001375">
    <property type="entry name" value="Peptidase_S9_cat"/>
</dbReference>
<keyword evidence="5 9" id="KW-0378">Hydrolase</keyword>
<keyword evidence="6" id="KW-0720">Serine protease</keyword>
<dbReference type="SUPFAM" id="SSF53474">
    <property type="entry name" value="alpha/beta-Hydrolases"/>
    <property type="match status" value="1"/>
</dbReference>
<dbReference type="KEGG" id="trs:Terro_0546"/>
<dbReference type="GO" id="GO:0004252">
    <property type="term" value="F:serine-type endopeptidase activity"/>
    <property type="evidence" value="ECO:0007669"/>
    <property type="project" value="UniProtKB-EC"/>
</dbReference>
<sequence>MAIIPIILSQTSAAPGATPSLDLQQQQRSTAILPYPKPHTVEQVDEYFGTQVADPYRWMEDIDAPETKAWIDAENRVTASYFEPLTFRAPLLERLEALTNYERFSAPSRYGTRYVYAHNSGLQNQSVIYWTEGLTGTPQVLVDPNTLATDGTVALAGMSITDDGRLAALAFADAGSDWKKIIVRDVTTGADLPDVIQWTKFSSPAWLLDGTGFYYSGYDAPPEGDALKALNHFAKIFFHKLGTPQSEDVLVFERADDPEIFLHAGVTDDGRYLILSQHKGTSPNNSLAFLDLADAHAQVQRVIDVADAAYSPIGNDGTHFWLYTTLDAPNGKVITIDLGAPAREHWKTVIAESTSTLEGVSLVHHKLIASYLKDARSQVEVHAEDGTHLQTLALPGVGSAGGFGGRREDTETFYTFTNFTTPGVIYRLDLETMTSAPYREPKLLFDPAAFTTEQVFVTSNDGTQIPLFLTYRRDLVRDGSNPALLYAYGGFNVSLTPAFSPTNIAWLERGGIYAQACLRGGGEYGEAWHEAGTRTKKQNVFDDFIACAEWLIAERYTSTPKLAIQGGSNGGLLVGAMLTQRPDLFRAANAAVGVMDMLRFDKFTVGWGWKQDYGAPSEDEAEFRAIYAYSPLHNLHAGTSYPATLITTADHDDRVYPAHSFKFAAAMQAAQAGDAPVLIRVETRAGHGGGMPVRKRFELAADTFAFFLHELGCA</sequence>
<dbReference type="PATRIC" id="fig|926566.3.peg.542"/>
<dbReference type="eggNOG" id="COG1505">
    <property type="taxonomic scope" value="Bacteria"/>
</dbReference>
<dbReference type="FunFam" id="3.40.50.1820:FF:000005">
    <property type="entry name" value="Prolyl endopeptidase"/>
    <property type="match status" value="1"/>
</dbReference>
<evidence type="ECO:0000256" key="6">
    <source>
        <dbReference type="ARBA" id="ARBA00022825"/>
    </source>
</evidence>
<keyword evidence="10" id="KW-1185">Reference proteome</keyword>
<feature type="domain" description="Peptidase S9 prolyl oligopeptidase catalytic" evidence="7">
    <location>
        <begin position="498"/>
        <end position="712"/>
    </location>
</feature>
<comment type="similarity">
    <text evidence="2">Belongs to the peptidase S9A family.</text>
</comment>
<accession>I3ZCB8</accession>
<dbReference type="GO" id="GO:0005829">
    <property type="term" value="C:cytosol"/>
    <property type="evidence" value="ECO:0007669"/>
    <property type="project" value="TreeGrafter"/>
</dbReference>
<dbReference type="STRING" id="926566.Terro_0546"/>
<dbReference type="Gene3D" id="2.130.10.120">
    <property type="entry name" value="Prolyl oligopeptidase, N-terminal domain"/>
    <property type="match status" value="1"/>
</dbReference>
<dbReference type="AlphaFoldDB" id="I3ZCB8"/>
<keyword evidence="4" id="KW-0645">Protease</keyword>
<evidence type="ECO:0000313" key="10">
    <source>
        <dbReference type="Proteomes" id="UP000006056"/>
    </source>
</evidence>
<dbReference type="Gene3D" id="3.40.50.1820">
    <property type="entry name" value="alpha/beta hydrolase"/>
    <property type="match status" value="1"/>
</dbReference>